<dbReference type="VEuPathDB" id="FungiDB:SPPG_07131"/>
<keyword evidence="5" id="KW-1185">Reference proteome</keyword>
<feature type="region of interest" description="Disordered" evidence="1">
    <location>
        <begin position="187"/>
        <end position="207"/>
    </location>
</feature>
<evidence type="ECO:0000256" key="3">
    <source>
        <dbReference type="SAM" id="SignalP"/>
    </source>
</evidence>
<dbReference type="AlphaFoldDB" id="A0A0L0H9U0"/>
<accession>A0A0L0H9U0</accession>
<keyword evidence="2" id="KW-0812">Transmembrane</keyword>
<evidence type="ECO:0000313" key="5">
    <source>
        <dbReference type="Proteomes" id="UP000053201"/>
    </source>
</evidence>
<dbReference type="RefSeq" id="XP_016605704.1">
    <property type="nucleotide sequence ID" value="XM_016755308.1"/>
</dbReference>
<feature type="signal peptide" evidence="3">
    <location>
        <begin position="1"/>
        <end position="21"/>
    </location>
</feature>
<evidence type="ECO:0000256" key="1">
    <source>
        <dbReference type="SAM" id="MobiDB-lite"/>
    </source>
</evidence>
<feature type="chain" id="PRO_5005539938" description="FZ domain-containing protein" evidence="3">
    <location>
        <begin position="22"/>
        <end position="232"/>
    </location>
</feature>
<dbReference type="Proteomes" id="UP000053201">
    <property type="component" value="Unassembled WGS sequence"/>
</dbReference>
<proteinExistence type="predicted"/>
<dbReference type="OMA" id="FIVSICT"/>
<keyword evidence="3" id="KW-0732">Signal</keyword>
<reference evidence="4 5" key="1">
    <citation type="submission" date="2009-08" db="EMBL/GenBank/DDBJ databases">
        <title>The Genome Sequence of Spizellomyces punctatus strain DAOM BR117.</title>
        <authorList>
            <consortium name="The Broad Institute Genome Sequencing Platform"/>
            <person name="Russ C."/>
            <person name="Cuomo C."/>
            <person name="Shea T."/>
            <person name="Young S.K."/>
            <person name="Zeng Q."/>
            <person name="Koehrsen M."/>
            <person name="Haas B."/>
            <person name="Borodovsky M."/>
            <person name="Guigo R."/>
            <person name="Alvarado L."/>
            <person name="Berlin A."/>
            <person name="Bochicchio J."/>
            <person name="Borenstein D."/>
            <person name="Chapman S."/>
            <person name="Chen Z."/>
            <person name="Engels R."/>
            <person name="Freedman E."/>
            <person name="Gellesch M."/>
            <person name="Goldberg J."/>
            <person name="Griggs A."/>
            <person name="Gujja S."/>
            <person name="Heiman D."/>
            <person name="Hepburn T."/>
            <person name="Howarth C."/>
            <person name="Jen D."/>
            <person name="Larson L."/>
            <person name="Lewis B."/>
            <person name="Mehta T."/>
            <person name="Park D."/>
            <person name="Pearson M."/>
            <person name="Roberts A."/>
            <person name="Saif S."/>
            <person name="Shenoy N."/>
            <person name="Sisk P."/>
            <person name="Stolte C."/>
            <person name="Sykes S."/>
            <person name="Thomson T."/>
            <person name="Walk T."/>
            <person name="White J."/>
            <person name="Yandava C."/>
            <person name="Burger G."/>
            <person name="Gray M.W."/>
            <person name="Holland P.W.H."/>
            <person name="King N."/>
            <person name="Lang F.B.F."/>
            <person name="Roger A.J."/>
            <person name="Ruiz-Trillo I."/>
            <person name="Lander E."/>
            <person name="Nusbaum C."/>
        </authorList>
    </citation>
    <scope>NUCLEOTIDE SEQUENCE [LARGE SCALE GENOMIC DNA]</scope>
    <source>
        <strain evidence="4 5">DAOM BR117</strain>
    </source>
</reference>
<dbReference type="EMBL" id="KQ257463">
    <property type="protein sequence ID" value="KNC97664.1"/>
    <property type="molecule type" value="Genomic_DNA"/>
</dbReference>
<dbReference type="OrthoDB" id="73901at2759"/>
<organism evidence="4 5">
    <name type="scientific">Spizellomyces punctatus (strain DAOM BR117)</name>
    <dbReference type="NCBI Taxonomy" id="645134"/>
    <lineage>
        <taxon>Eukaryota</taxon>
        <taxon>Fungi</taxon>
        <taxon>Fungi incertae sedis</taxon>
        <taxon>Chytridiomycota</taxon>
        <taxon>Chytridiomycota incertae sedis</taxon>
        <taxon>Chytridiomycetes</taxon>
        <taxon>Spizellomycetales</taxon>
        <taxon>Spizellomycetaceae</taxon>
        <taxon>Spizellomyces</taxon>
    </lineage>
</organism>
<sequence length="232" mass="23435">MHYTAVATTLLVALFAQGSIAQDPAMATSTLTTVCQQAAKIPVCDLYSTSCKANSTAAACNPVSLALSACADPVAATNSACTMFKSMCTGACANQGAVKDLLPARNASQQVFSICTEMPTMTDCQGDARCPAPDATGVSDCKSWTVYSALCREMPDMTQCASWKSFCSSNGQVAPFCGGAAPTTNSSTGGHNHGTSGNTQGTTTGAKSSATTVLTGAVGMAASGLLAMMLML</sequence>
<gene>
    <name evidence="4" type="ORF">SPPG_07131</name>
</gene>
<evidence type="ECO:0008006" key="6">
    <source>
        <dbReference type="Google" id="ProtNLM"/>
    </source>
</evidence>
<dbReference type="InParanoid" id="A0A0L0H9U0"/>
<feature type="transmembrane region" description="Helical" evidence="2">
    <location>
        <begin position="213"/>
        <end position="231"/>
    </location>
</feature>
<evidence type="ECO:0000313" key="4">
    <source>
        <dbReference type="EMBL" id="KNC97664.1"/>
    </source>
</evidence>
<keyword evidence="2" id="KW-0472">Membrane</keyword>
<keyword evidence="2" id="KW-1133">Transmembrane helix</keyword>
<evidence type="ECO:0000256" key="2">
    <source>
        <dbReference type="SAM" id="Phobius"/>
    </source>
</evidence>
<protein>
    <recommendedName>
        <fullName evidence="6">FZ domain-containing protein</fullName>
    </recommendedName>
</protein>
<name>A0A0L0H9U0_SPIPD</name>
<dbReference type="GeneID" id="27690374"/>